<evidence type="ECO:0000259" key="2">
    <source>
        <dbReference type="Pfam" id="PF26572"/>
    </source>
</evidence>
<keyword evidence="4" id="KW-1185">Reference proteome</keyword>
<organism evidence="3 4">
    <name type="scientific">Leucobacter edaphi</name>
    <dbReference type="NCBI Taxonomy" id="2796472"/>
    <lineage>
        <taxon>Bacteria</taxon>
        <taxon>Bacillati</taxon>
        <taxon>Actinomycetota</taxon>
        <taxon>Actinomycetes</taxon>
        <taxon>Micrococcales</taxon>
        <taxon>Microbacteriaceae</taxon>
        <taxon>Leucobacter</taxon>
    </lineage>
</organism>
<reference evidence="3" key="1">
    <citation type="submission" date="2020-12" db="EMBL/GenBank/DDBJ databases">
        <title>Leucobacter sp. CAS2, isolated from Chromium sludge.</title>
        <authorList>
            <person name="Xu Z."/>
        </authorList>
    </citation>
    <scope>NUCLEOTIDE SEQUENCE</scope>
    <source>
        <strain evidence="3">CSA2</strain>
    </source>
</reference>
<feature type="domain" description="DUF8185" evidence="2">
    <location>
        <begin position="114"/>
        <end position="212"/>
    </location>
</feature>
<evidence type="ECO:0000313" key="3">
    <source>
        <dbReference type="EMBL" id="MBK0421490.1"/>
    </source>
</evidence>
<dbReference type="RefSeq" id="WP_200131700.1">
    <property type="nucleotide sequence ID" value="NZ_JAEHOI010000004.1"/>
</dbReference>
<evidence type="ECO:0000313" key="4">
    <source>
        <dbReference type="Proteomes" id="UP000618733"/>
    </source>
</evidence>
<dbReference type="Proteomes" id="UP000618733">
    <property type="component" value="Unassembled WGS sequence"/>
</dbReference>
<dbReference type="InterPro" id="IPR058498">
    <property type="entry name" value="DUF8185"/>
</dbReference>
<dbReference type="EMBL" id="JAEHOI010000004">
    <property type="protein sequence ID" value="MBK0421490.1"/>
    <property type="molecule type" value="Genomic_DNA"/>
</dbReference>
<comment type="caution">
    <text evidence="3">The sequence shown here is derived from an EMBL/GenBank/DDBJ whole genome shotgun (WGS) entry which is preliminary data.</text>
</comment>
<protein>
    <submittedName>
        <fullName evidence="3">Uncharacterized protein</fullName>
    </submittedName>
</protein>
<sequence length="215" mass="22614">MSGTLRLADHATRDDLRILLERLQRVGEPEVRIVTRGDVLAVYGCTQAPRGITDPVPVVLVMRAFALASAPEAPVDETVLGRSLLDRIARMGIIGLDLDVPDVTAMAAWSGVLPPVSEWQAAGAIDAGSLRTVAEQGITRVAEALPADPGEAVVLKVRASVWGAEIAPGIPAAAAFAAESMGFLGDDEPVRVTRSLTWTRLTSGRGHVVVRSLLG</sequence>
<dbReference type="InterPro" id="IPR058323">
    <property type="entry name" value="DUF8010"/>
</dbReference>
<dbReference type="AlphaFoldDB" id="A0A934UWZ4"/>
<dbReference type="Pfam" id="PF26572">
    <property type="entry name" value="DUF8185"/>
    <property type="match status" value="1"/>
</dbReference>
<proteinExistence type="predicted"/>
<name>A0A934UWZ4_9MICO</name>
<evidence type="ECO:0000259" key="1">
    <source>
        <dbReference type="Pfam" id="PF26035"/>
    </source>
</evidence>
<dbReference type="Pfam" id="PF26035">
    <property type="entry name" value="DUF8010"/>
    <property type="match status" value="1"/>
</dbReference>
<feature type="domain" description="DUF8010" evidence="1">
    <location>
        <begin position="3"/>
        <end position="92"/>
    </location>
</feature>
<accession>A0A934UWZ4</accession>
<gene>
    <name evidence="3" type="ORF">JD292_05315</name>
</gene>